<dbReference type="RefSeq" id="WP_289548323.1">
    <property type="nucleotide sequence ID" value="NZ_CAKMHU010000037.1"/>
</dbReference>
<feature type="signal peptide" evidence="2">
    <location>
        <begin position="1"/>
        <end position="25"/>
    </location>
</feature>
<reference evidence="3" key="1">
    <citation type="journal article" date="2021" name="PeerJ">
        <title>Extensive microbial diversity within the chicken gut microbiome revealed by metagenomics and culture.</title>
        <authorList>
            <person name="Gilroy R."/>
            <person name="Ravi A."/>
            <person name="Getino M."/>
            <person name="Pursley I."/>
            <person name="Horton D.L."/>
            <person name="Alikhan N.F."/>
            <person name="Baker D."/>
            <person name="Gharbi K."/>
            <person name="Hall N."/>
            <person name="Watson M."/>
            <person name="Adriaenssens E.M."/>
            <person name="Foster-Nyarko E."/>
            <person name="Jarju S."/>
            <person name="Secka A."/>
            <person name="Antonio M."/>
            <person name="Oren A."/>
            <person name="Chaudhuri R.R."/>
            <person name="La Ragione R."/>
            <person name="Hildebrand F."/>
            <person name="Pallen M.J."/>
        </authorList>
    </citation>
    <scope>NUCLEOTIDE SEQUENCE</scope>
    <source>
        <strain evidence="3">7318</strain>
    </source>
</reference>
<evidence type="ECO:0000313" key="3">
    <source>
        <dbReference type="EMBL" id="HJF84640.1"/>
    </source>
</evidence>
<accession>A0A921HNR0</accession>
<evidence type="ECO:0000313" key="4">
    <source>
        <dbReference type="Proteomes" id="UP000780768"/>
    </source>
</evidence>
<gene>
    <name evidence="3" type="ORF">K8V65_03120</name>
</gene>
<dbReference type="EMBL" id="DYVR01000083">
    <property type="protein sequence ID" value="HJF84640.1"/>
    <property type="molecule type" value="Genomic_DNA"/>
</dbReference>
<proteinExistence type="predicted"/>
<keyword evidence="2" id="KW-0732">Signal</keyword>
<reference evidence="3" key="2">
    <citation type="submission" date="2021-09" db="EMBL/GenBank/DDBJ databases">
        <authorList>
            <person name="Gilroy R."/>
        </authorList>
    </citation>
    <scope>NUCLEOTIDE SEQUENCE</scope>
    <source>
        <strain evidence="3">7318</strain>
    </source>
</reference>
<protein>
    <submittedName>
        <fullName evidence="3">Uncharacterized protein</fullName>
    </submittedName>
</protein>
<evidence type="ECO:0000256" key="2">
    <source>
        <dbReference type="SAM" id="SignalP"/>
    </source>
</evidence>
<sequence length="406" mass="43239">MSLKKVISTGLCVSLLITSSPLAFAETLNSTNTTQPSVTYTIPDASTLQSKLQVVEQSVYGQGQTGALLSRISRLENDFYGKTSGTNTAISDRINTLYSTMFDNSIRPSAITQMNGIEWFLSGHVSINSITDRITALETTLYGKAASGTLQKRMNDLALLAYGNSDAKTPLVSTSIPADTLIKIKLVTPLNSETTKAGDIVKFQAAEDIIYNGKLIVAAGSPGEGVVTKVKGAQNFGRNGEIDVDFQQIQSFDGTTLKTFLGDKAKMEIKNLAYAAGASVAGIALLGPIGIVGGIFVQGKDVDLPAGTEAYIQTKEETTIYAIQTNLKDNLRVNTPEVKESTPVEETNTSNSETTYVDNSVNTSTSSSTVNTSSSSTSSSSDADYSISDTSDNDVPSDNNLYEYEY</sequence>
<comment type="caution">
    <text evidence="3">The sequence shown here is derived from an EMBL/GenBank/DDBJ whole genome shotgun (WGS) entry which is preliminary data.</text>
</comment>
<dbReference type="Proteomes" id="UP000780768">
    <property type="component" value="Unassembled WGS sequence"/>
</dbReference>
<feature type="compositionally biased region" description="Low complexity" evidence="1">
    <location>
        <begin position="344"/>
        <end position="390"/>
    </location>
</feature>
<evidence type="ECO:0000256" key="1">
    <source>
        <dbReference type="SAM" id="MobiDB-lite"/>
    </source>
</evidence>
<name>A0A921HNR0_9FIRM</name>
<feature type="chain" id="PRO_5037174186" evidence="2">
    <location>
        <begin position="26"/>
        <end position="406"/>
    </location>
</feature>
<dbReference type="AlphaFoldDB" id="A0A921HNR0"/>
<organism evidence="3 4">
    <name type="scientific">Megamonas hypermegale</name>
    <dbReference type="NCBI Taxonomy" id="158847"/>
    <lineage>
        <taxon>Bacteria</taxon>
        <taxon>Bacillati</taxon>
        <taxon>Bacillota</taxon>
        <taxon>Negativicutes</taxon>
        <taxon>Selenomonadales</taxon>
        <taxon>Selenomonadaceae</taxon>
        <taxon>Megamonas</taxon>
    </lineage>
</organism>
<feature type="region of interest" description="Disordered" evidence="1">
    <location>
        <begin position="336"/>
        <end position="406"/>
    </location>
</feature>